<comment type="caution">
    <text evidence="2">The sequence shown here is derived from an EMBL/GenBank/DDBJ whole genome shotgun (WGS) entry which is preliminary data.</text>
</comment>
<dbReference type="AlphaFoldDB" id="A0A162PJ20"/>
<name>A0A162PJ20_9CRUS</name>
<keyword evidence="1" id="KW-0732">Signal</keyword>
<gene>
    <name evidence="2" type="ORF">APZ42_015480</name>
</gene>
<protein>
    <recommendedName>
        <fullName evidence="4">Secreted protein</fullName>
    </recommendedName>
</protein>
<dbReference type="Proteomes" id="UP000076858">
    <property type="component" value="Unassembled WGS sequence"/>
</dbReference>
<reference evidence="2 3" key="1">
    <citation type="submission" date="2016-03" db="EMBL/GenBank/DDBJ databases">
        <title>EvidentialGene: Evidence-directed Construction of Genes on Genomes.</title>
        <authorList>
            <person name="Gilbert D.G."/>
            <person name="Choi J.-H."/>
            <person name="Mockaitis K."/>
            <person name="Colbourne J."/>
            <person name="Pfrender M."/>
        </authorList>
    </citation>
    <scope>NUCLEOTIDE SEQUENCE [LARGE SCALE GENOMIC DNA]</scope>
    <source>
        <strain evidence="2 3">Xinb3</strain>
        <tissue evidence="2">Complete organism</tissue>
    </source>
</reference>
<evidence type="ECO:0000313" key="3">
    <source>
        <dbReference type="Proteomes" id="UP000076858"/>
    </source>
</evidence>
<feature type="chain" id="PRO_5007838192" description="Secreted protein" evidence="1">
    <location>
        <begin position="21"/>
        <end position="122"/>
    </location>
</feature>
<dbReference type="EMBL" id="LRGB01000512">
    <property type="protein sequence ID" value="KZS18888.1"/>
    <property type="molecule type" value="Genomic_DNA"/>
</dbReference>
<evidence type="ECO:0008006" key="4">
    <source>
        <dbReference type="Google" id="ProtNLM"/>
    </source>
</evidence>
<proteinExistence type="predicted"/>
<evidence type="ECO:0000313" key="2">
    <source>
        <dbReference type="EMBL" id="KZS18888.1"/>
    </source>
</evidence>
<sequence>MPQKCVPLYLSLTLCKYVLSILNGIVHSREIKEETNKADKPRIVICVSSAALEKNKRQFVIGSPQLTANHQLCVQYSRTTHHHRQVYRNKRRRLAFLSSINRPISNVGRLDVWANKYSSDTN</sequence>
<accession>A0A162PJ20</accession>
<keyword evidence="3" id="KW-1185">Reference proteome</keyword>
<organism evidence="2 3">
    <name type="scientific">Daphnia magna</name>
    <dbReference type="NCBI Taxonomy" id="35525"/>
    <lineage>
        <taxon>Eukaryota</taxon>
        <taxon>Metazoa</taxon>
        <taxon>Ecdysozoa</taxon>
        <taxon>Arthropoda</taxon>
        <taxon>Crustacea</taxon>
        <taxon>Branchiopoda</taxon>
        <taxon>Diplostraca</taxon>
        <taxon>Cladocera</taxon>
        <taxon>Anomopoda</taxon>
        <taxon>Daphniidae</taxon>
        <taxon>Daphnia</taxon>
    </lineage>
</organism>
<evidence type="ECO:0000256" key="1">
    <source>
        <dbReference type="SAM" id="SignalP"/>
    </source>
</evidence>
<feature type="signal peptide" evidence="1">
    <location>
        <begin position="1"/>
        <end position="20"/>
    </location>
</feature>